<evidence type="ECO:0000313" key="1">
    <source>
        <dbReference type="EMBL" id="CAD8199414.1"/>
    </source>
</evidence>
<proteinExistence type="predicted"/>
<gene>
    <name evidence="1" type="ORF">POCTA_138.1.T1190097</name>
</gene>
<evidence type="ECO:0000313" key="2">
    <source>
        <dbReference type="Proteomes" id="UP000683925"/>
    </source>
</evidence>
<dbReference type="OMA" id="DFCKQYQ"/>
<protein>
    <submittedName>
        <fullName evidence="1">Uncharacterized protein</fullName>
    </submittedName>
</protein>
<accession>A0A8S1XEE5</accession>
<sequence>MQDPLQAKQYFNEAVGISKKVKFIAIHNLIKNYFYEKAKNFQMTLLPDWDLSEYKTQENLNPYQQQYLEQINQQINNMILFSVFCKNCIEKNAKKDFLQTHLDELTIILESSQGNLFLGEVEEPQEFARQLKKLIFILNLNEYEDDPQNNQNPQILQKQILLNRFISDHFKSHTVVIQIRNPKLTRAELKEMVKDFCKQYQNIKIKVGYNRFQIPSLSKVIYLEIESYIDAFIVYQAYQQQIQEQASKILRLNDWEKSHFQKYICKLPLITHSKIKFKDCETGIKLNNTFHQIKAFRNEVNKLLESLKCEQIYLKIDAKLSTHLELIDIQQKKHILTNLFMDLTQQQNILYIKNIESQYIEVMVYLNKFQANELQTLESYLNKSLTELQIASFQMNQLNQLGLTTEEFQQKYSALMYIQNDQMYFILHSKYLNQVTTKLETYKTLLYLYYKPKSKLYAQQMVHDYKNKIMEQSQKILSIKLSQNQEIVYFESPEYDMRTLSIFHKYEQKLDQLLLEIPIKISKLEAKYLYNNCQQDIEKLCQEQLIELNFNFTKNQQEIQQQTTKIQFLKFKKKEVYFDTDLNCELSLRKVNNNNQHLKIAYKKQDEILASQLKFQEYFLYYQKYGSPYTQIGVVYEEIKDTFHFLIEEFLSLYQTRFMNLLFLLILTNTNLYMKKNC</sequence>
<comment type="caution">
    <text evidence="1">The sequence shown here is derived from an EMBL/GenBank/DDBJ whole genome shotgun (WGS) entry which is preliminary data.</text>
</comment>
<reference evidence="1" key="1">
    <citation type="submission" date="2021-01" db="EMBL/GenBank/DDBJ databases">
        <authorList>
            <consortium name="Genoscope - CEA"/>
            <person name="William W."/>
        </authorList>
    </citation>
    <scope>NUCLEOTIDE SEQUENCE</scope>
</reference>
<dbReference type="OrthoDB" id="10460908at2759"/>
<organism evidence="1 2">
    <name type="scientific">Paramecium octaurelia</name>
    <dbReference type="NCBI Taxonomy" id="43137"/>
    <lineage>
        <taxon>Eukaryota</taxon>
        <taxon>Sar</taxon>
        <taxon>Alveolata</taxon>
        <taxon>Ciliophora</taxon>
        <taxon>Intramacronucleata</taxon>
        <taxon>Oligohymenophorea</taxon>
        <taxon>Peniculida</taxon>
        <taxon>Parameciidae</taxon>
        <taxon>Paramecium</taxon>
    </lineage>
</organism>
<name>A0A8S1XEE5_PAROT</name>
<dbReference type="EMBL" id="CAJJDP010000119">
    <property type="protein sequence ID" value="CAD8199414.1"/>
    <property type="molecule type" value="Genomic_DNA"/>
</dbReference>
<dbReference type="AlphaFoldDB" id="A0A8S1XEE5"/>
<keyword evidence="2" id="KW-1185">Reference proteome</keyword>
<dbReference type="Proteomes" id="UP000683925">
    <property type="component" value="Unassembled WGS sequence"/>
</dbReference>